<evidence type="ECO:0000256" key="1">
    <source>
        <dbReference type="ARBA" id="ARBA00004123"/>
    </source>
</evidence>
<reference evidence="7 8" key="1">
    <citation type="journal article" date="2019" name="Fungal Biol. Biotechnol.">
        <title>Draft genome sequence of fastidious pathogen Ceratobasidium theobromae, which causes vascular-streak dieback in Theobroma cacao.</title>
        <authorList>
            <person name="Ali S.S."/>
            <person name="Asman A."/>
            <person name="Shao J."/>
            <person name="Firmansyah A.P."/>
            <person name="Susilo A.W."/>
            <person name="Rosmana A."/>
            <person name="McMahon P."/>
            <person name="Junaid M."/>
            <person name="Guest D."/>
            <person name="Kheng T.Y."/>
            <person name="Meinhardt L.W."/>
            <person name="Bailey B.A."/>
        </authorList>
    </citation>
    <scope>NUCLEOTIDE SEQUENCE [LARGE SCALE GENOMIC DNA]</scope>
    <source>
        <strain evidence="7 8">CT2</strain>
    </source>
</reference>
<dbReference type="GO" id="GO:0008270">
    <property type="term" value="F:zinc ion binding"/>
    <property type="evidence" value="ECO:0007669"/>
    <property type="project" value="InterPro"/>
</dbReference>
<dbReference type="GO" id="GO:0003677">
    <property type="term" value="F:DNA binding"/>
    <property type="evidence" value="ECO:0007669"/>
    <property type="project" value="InterPro"/>
</dbReference>
<name>A0A5N5QUA8_9AGAM</name>
<dbReference type="SMART" id="SM00906">
    <property type="entry name" value="Fungal_trans"/>
    <property type="match status" value="1"/>
</dbReference>
<keyword evidence="3" id="KW-0539">Nucleus</keyword>
<comment type="caution">
    <text evidence="7">The sequence shown here is derived from an EMBL/GenBank/DDBJ whole genome shotgun (WGS) entry which is preliminary data.</text>
</comment>
<dbReference type="EMBL" id="SSOP01000010">
    <property type="protein sequence ID" value="KAB5595330.1"/>
    <property type="molecule type" value="Genomic_DNA"/>
</dbReference>
<protein>
    <submittedName>
        <fullName evidence="7">Transcriptional regulatory protein</fullName>
    </submittedName>
</protein>
<dbReference type="Gene3D" id="6.10.140.1230">
    <property type="match status" value="1"/>
</dbReference>
<feature type="compositionally biased region" description="Polar residues" evidence="5">
    <location>
        <begin position="719"/>
        <end position="733"/>
    </location>
</feature>
<keyword evidence="4" id="KW-0175">Coiled coil</keyword>
<dbReference type="Proteomes" id="UP000383932">
    <property type="component" value="Unassembled WGS sequence"/>
</dbReference>
<dbReference type="PANTHER" id="PTHR31001">
    <property type="entry name" value="UNCHARACTERIZED TRANSCRIPTIONAL REGULATORY PROTEIN"/>
    <property type="match status" value="1"/>
</dbReference>
<dbReference type="InterPro" id="IPR001138">
    <property type="entry name" value="Zn2Cys6_DnaBD"/>
</dbReference>
<dbReference type="InterPro" id="IPR050613">
    <property type="entry name" value="Sec_Metabolite_Reg"/>
</dbReference>
<dbReference type="InterPro" id="IPR036864">
    <property type="entry name" value="Zn2-C6_fun-type_DNA-bd_sf"/>
</dbReference>
<feature type="compositionally biased region" description="Acidic residues" evidence="5">
    <location>
        <begin position="1074"/>
        <end position="1085"/>
    </location>
</feature>
<sequence length="1100" mass="121942">MEQTQLAPASLPYSSVNTAKRKADADLANGQVVKKKARTRVSYSCSECHRRKQKCDRQVPCSHCIARRVPELCKNYTPGKGEGDLNLRIARLEQIIEMALPHISAAVSISSTGEIVSPQQFRPGYSRSTSPSDETDEGCAGTTLDVGVGTLQSGKWFGASALGSVSVAPILEHLHHNGISTGRPPSLDEPVQPTPAEKLKSLVQDCGVPPHKLAELVQDLPPKSVADTLVNFYFTHINYTRYPLYEPAFRVSYDSIWSNGVRVSPSDARFLPLLFVVMATAVRLAPEHIGGDLRTRRITSLRYYWSSRRTLTLASAIQNESLELLLARLLSARFLIFDRRITECWSQLGAAVRTAHALGLHRDGAKLGLDPFQTEYRRRIWSYLYHADRTHALLLGRPHSIQDDYTDTLPPMNIEDPELLIATSQPLRPHPLSQPTHMTFVILRHQLAKIIGHIVHHFQFVRSHLRYQEVLNLDKELQQFVASLPPHYSLDPDTSLDAVLDFLPVHRFLIVTEVYFVRISLHRPYLLRKLDSDRFHFSRKACFDSARRDFEVRQAFKATTHKTILDSLGGAYREFQAAMISGIALLLEPQSEENVVRRRVLDTFIEQYGNHPDIDSTTRRELAIIELLRKRSLEISGDPTNVDGAEDKQGSPTTEENAKLLLDLNRRGSAVTRDRAGSAASTRPMSTTPGHALGTTTPSSAPSPYIPQPSPGIGPFSGPTPSSQTFEPLSPTFQRPKHTLATFTPPQTHAVVPGGSPSDSSSSEEAAQTLLDNWLNQSTAAEAGFDSVTSTDAAWAGGSDFGSLNGNVGGLGELANQEFVGSLIGTIGGLDTPSMTAGGLDSSDWVYWDALVNEIRNISALMHCQDTGSACSDLPRYPHNSAMSMKSINRFLYGPTPEERVRTWQQKLRSEQRQLDKEIRQLDTATAKARTSLKQLAAKGDVKSARILAKEVVRSNKQKDRLHVSKARLGSIGVQLQHQLSMVKVTGSLQKSTEIMKLSNSLIKLPQISGVMREFNREMTSAGIMAEMVDETLQDMEDDEELEEEADEEVEKILFELTDGKLGQVGKVGGELPTAEDVEEDEQDREMERMRQELQAHLSG</sequence>
<evidence type="ECO:0000256" key="3">
    <source>
        <dbReference type="ARBA" id="ARBA00023242"/>
    </source>
</evidence>
<feature type="coiled-coil region" evidence="4">
    <location>
        <begin position="901"/>
        <end position="928"/>
    </location>
</feature>
<dbReference type="GO" id="GO:0005634">
    <property type="term" value="C:nucleus"/>
    <property type="evidence" value="ECO:0007669"/>
    <property type="project" value="UniProtKB-SubCell"/>
</dbReference>
<dbReference type="PROSITE" id="PS50048">
    <property type="entry name" value="ZN2_CY6_FUNGAL_2"/>
    <property type="match status" value="1"/>
</dbReference>
<dbReference type="InterPro" id="IPR007219">
    <property type="entry name" value="XnlR_reg_dom"/>
</dbReference>
<accession>A0A5N5QUA8</accession>
<evidence type="ECO:0000313" key="7">
    <source>
        <dbReference type="EMBL" id="KAB5595330.1"/>
    </source>
</evidence>
<dbReference type="CDD" id="cd12148">
    <property type="entry name" value="fungal_TF_MHR"/>
    <property type="match status" value="1"/>
</dbReference>
<evidence type="ECO:0000256" key="5">
    <source>
        <dbReference type="SAM" id="MobiDB-lite"/>
    </source>
</evidence>
<comment type="subcellular location">
    <subcellularLocation>
        <location evidence="1">Nucleus</location>
    </subcellularLocation>
</comment>
<feature type="compositionally biased region" description="Polar residues" evidence="5">
    <location>
        <begin position="118"/>
        <end position="132"/>
    </location>
</feature>
<feature type="region of interest" description="Disordered" evidence="5">
    <location>
        <begin position="1065"/>
        <end position="1100"/>
    </location>
</feature>
<gene>
    <name evidence="7" type="ORF">CTheo_1202</name>
</gene>
<dbReference type="PROSITE" id="PS00463">
    <property type="entry name" value="ZN2_CY6_FUNGAL_1"/>
    <property type="match status" value="1"/>
</dbReference>
<feature type="domain" description="Zn(2)-C6 fungal-type" evidence="6">
    <location>
        <begin position="44"/>
        <end position="75"/>
    </location>
</feature>
<dbReference type="GO" id="GO:0007034">
    <property type="term" value="P:vacuolar transport"/>
    <property type="evidence" value="ECO:0007669"/>
    <property type="project" value="InterPro"/>
</dbReference>
<keyword evidence="2" id="KW-0479">Metal-binding</keyword>
<evidence type="ECO:0000313" key="8">
    <source>
        <dbReference type="Proteomes" id="UP000383932"/>
    </source>
</evidence>
<keyword evidence="8" id="KW-1185">Reference proteome</keyword>
<evidence type="ECO:0000256" key="2">
    <source>
        <dbReference type="ARBA" id="ARBA00022723"/>
    </source>
</evidence>
<feature type="region of interest" description="Disordered" evidence="5">
    <location>
        <begin position="662"/>
        <end position="767"/>
    </location>
</feature>
<dbReference type="GO" id="GO:0000981">
    <property type="term" value="F:DNA-binding transcription factor activity, RNA polymerase II-specific"/>
    <property type="evidence" value="ECO:0007669"/>
    <property type="project" value="InterPro"/>
</dbReference>
<feature type="region of interest" description="Disordered" evidence="5">
    <location>
        <begin position="118"/>
        <end position="139"/>
    </location>
</feature>
<dbReference type="SUPFAM" id="SSF57701">
    <property type="entry name" value="Zn2/Cys6 DNA-binding domain"/>
    <property type="match status" value="1"/>
</dbReference>
<evidence type="ECO:0000256" key="4">
    <source>
        <dbReference type="SAM" id="Coils"/>
    </source>
</evidence>
<organism evidence="7 8">
    <name type="scientific">Ceratobasidium theobromae</name>
    <dbReference type="NCBI Taxonomy" id="1582974"/>
    <lineage>
        <taxon>Eukaryota</taxon>
        <taxon>Fungi</taxon>
        <taxon>Dikarya</taxon>
        <taxon>Basidiomycota</taxon>
        <taxon>Agaricomycotina</taxon>
        <taxon>Agaricomycetes</taxon>
        <taxon>Cantharellales</taxon>
        <taxon>Ceratobasidiaceae</taxon>
        <taxon>Ceratobasidium</taxon>
    </lineage>
</organism>
<dbReference type="GO" id="GO:0006351">
    <property type="term" value="P:DNA-templated transcription"/>
    <property type="evidence" value="ECO:0007669"/>
    <property type="project" value="InterPro"/>
</dbReference>
<dbReference type="Pfam" id="PF04082">
    <property type="entry name" value="Fungal_trans"/>
    <property type="match status" value="1"/>
</dbReference>
<dbReference type="SMART" id="SM00066">
    <property type="entry name" value="GAL4"/>
    <property type="match status" value="1"/>
</dbReference>
<evidence type="ECO:0000259" key="6">
    <source>
        <dbReference type="PROSITE" id="PS50048"/>
    </source>
</evidence>
<dbReference type="AlphaFoldDB" id="A0A5N5QUA8"/>
<dbReference type="Pfam" id="PF00172">
    <property type="entry name" value="Zn_clus"/>
    <property type="match status" value="1"/>
</dbReference>
<dbReference type="InterPro" id="IPR005024">
    <property type="entry name" value="Snf7_fam"/>
</dbReference>
<feature type="region of interest" description="Disordered" evidence="5">
    <location>
        <begin position="636"/>
        <end position="655"/>
    </location>
</feature>
<dbReference type="Gene3D" id="4.10.240.10">
    <property type="entry name" value="Zn(2)-C6 fungal-type DNA-binding domain"/>
    <property type="match status" value="1"/>
</dbReference>
<dbReference type="CDD" id="cd00067">
    <property type="entry name" value="GAL4"/>
    <property type="match status" value="1"/>
</dbReference>
<proteinExistence type="predicted"/>
<feature type="compositionally biased region" description="Polar residues" evidence="5">
    <location>
        <begin position="679"/>
        <end position="702"/>
    </location>
</feature>
<dbReference type="Pfam" id="PF03357">
    <property type="entry name" value="Snf7"/>
    <property type="match status" value="1"/>
</dbReference>
<dbReference type="PANTHER" id="PTHR31001:SF87">
    <property type="entry name" value="COL-21"/>
    <property type="match status" value="1"/>
</dbReference>
<dbReference type="OrthoDB" id="4934715at2759"/>
<feature type="compositionally biased region" description="Low complexity" evidence="5">
    <location>
        <begin position="750"/>
        <end position="766"/>
    </location>
</feature>